<proteinExistence type="predicted"/>
<evidence type="ECO:0000313" key="2">
    <source>
        <dbReference type="Proteomes" id="UP001058974"/>
    </source>
</evidence>
<dbReference type="PANTHER" id="PTHR32108:SF9">
    <property type="entry name" value="REVERSE TRANSCRIPTASE RNASE H-LIKE DOMAIN-CONTAINING PROTEIN"/>
    <property type="match status" value="1"/>
</dbReference>
<dbReference type="AlphaFoldDB" id="A0A9D5B3Q8"/>
<dbReference type="SUPFAM" id="SSF56672">
    <property type="entry name" value="DNA/RNA polymerases"/>
    <property type="match status" value="1"/>
</dbReference>
<accession>A0A9D5B3Q8</accession>
<dbReference type="Gene3D" id="3.10.10.10">
    <property type="entry name" value="HIV Type 1 Reverse Transcriptase, subunit A, domain 1"/>
    <property type="match status" value="1"/>
</dbReference>
<reference evidence="1 2" key="1">
    <citation type="journal article" date="2022" name="Nat. Genet.">
        <title>Improved pea reference genome and pan-genome highlight genomic features and evolutionary characteristics.</title>
        <authorList>
            <person name="Yang T."/>
            <person name="Liu R."/>
            <person name="Luo Y."/>
            <person name="Hu S."/>
            <person name="Wang D."/>
            <person name="Wang C."/>
            <person name="Pandey M.K."/>
            <person name="Ge S."/>
            <person name="Xu Q."/>
            <person name="Li N."/>
            <person name="Li G."/>
            <person name="Huang Y."/>
            <person name="Saxena R.K."/>
            <person name="Ji Y."/>
            <person name="Li M."/>
            <person name="Yan X."/>
            <person name="He Y."/>
            <person name="Liu Y."/>
            <person name="Wang X."/>
            <person name="Xiang C."/>
            <person name="Varshney R.K."/>
            <person name="Ding H."/>
            <person name="Gao S."/>
            <person name="Zong X."/>
        </authorList>
    </citation>
    <scope>NUCLEOTIDE SEQUENCE [LARGE SCALE GENOMIC DNA]</scope>
    <source>
        <strain evidence="1 2">cv. Zhongwan 6</strain>
    </source>
</reference>
<dbReference type="PANTHER" id="PTHR32108">
    <property type="entry name" value="DNA-DIRECTED RNA POLYMERASE SUBUNIT ALPHA"/>
    <property type="match status" value="1"/>
</dbReference>
<dbReference type="InterPro" id="IPR001969">
    <property type="entry name" value="Aspartic_peptidase_AS"/>
</dbReference>
<name>A0A9D5B3Q8_PEA</name>
<dbReference type="PROSITE" id="PS00141">
    <property type="entry name" value="ASP_PROTEASE"/>
    <property type="match status" value="1"/>
</dbReference>
<organism evidence="1 2">
    <name type="scientific">Pisum sativum</name>
    <name type="common">Garden pea</name>
    <name type="synonym">Lathyrus oleraceus</name>
    <dbReference type="NCBI Taxonomy" id="3888"/>
    <lineage>
        <taxon>Eukaryota</taxon>
        <taxon>Viridiplantae</taxon>
        <taxon>Streptophyta</taxon>
        <taxon>Embryophyta</taxon>
        <taxon>Tracheophyta</taxon>
        <taxon>Spermatophyta</taxon>
        <taxon>Magnoliopsida</taxon>
        <taxon>eudicotyledons</taxon>
        <taxon>Gunneridae</taxon>
        <taxon>Pentapetalae</taxon>
        <taxon>rosids</taxon>
        <taxon>fabids</taxon>
        <taxon>Fabales</taxon>
        <taxon>Fabaceae</taxon>
        <taxon>Papilionoideae</taxon>
        <taxon>50 kb inversion clade</taxon>
        <taxon>NPAAA clade</taxon>
        <taxon>Hologalegina</taxon>
        <taxon>IRL clade</taxon>
        <taxon>Fabeae</taxon>
        <taxon>Lathyrus</taxon>
    </lineage>
</organism>
<dbReference type="Gramene" id="Psat02G0015500-T1">
    <property type="protein sequence ID" value="KAI5432743.1"/>
    <property type="gene ID" value="KIW84_020155"/>
</dbReference>
<dbReference type="EMBL" id="JAMSHJ010000002">
    <property type="protein sequence ID" value="KAI5432743.1"/>
    <property type="molecule type" value="Genomic_DNA"/>
</dbReference>
<dbReference type="GO" id="GO:0004190">
    <property type="term" value="F:aspartic-type endopeptidase activity"/>
    <property type="evidence" value="ECO:0007669"/>
    <property type="project" value="InterPro"/>
</dbReference>
<dbReference type="CDD" id="cd01647">
    <property type="entry name" value="RT_LTR"/>
    <property type="match status" value="1"/>
</dbReference>
<gene>
    <name evidence="1" type="ORF">KIW84_020155</name>
</gene>
<protein>
    <submittedName>
        <fullName evidence="1">Uncharacterized protein</fullName>
    </submittedName>
</protein>
<comment type="caution">
    <text evidence="1">The sequence shown here is derived from an EMBL/GenBank/DDBJ whole genome shotgun (WGS) entry which is preliminary data.</text>
</comment>
<dbReference type="CDD" id="cd00303">
    <property type="entry name" value="retropepsin_like"/>
    <property type="match status" value="1"/>
</dbReference>
<keyword evidence="2" id="KW-1185">Reference proteome</keyword>
<sequence>MKSGMVSFEDRAPNVKANPFPAHGNTSMNMVDGCPGEFKIFDVRFIRRSLVQMHKDICLRLVIQYDNNNSQNVNNRSVSLLVIRLVGPVPYASDKAVLYQYNAKMMEKGQEVPLPTTSSVVSIADVTKVTRSGRVFGPVFPENKIELIVGKKVELPNVDPIGCSRDKSGESINVKANSDDDEVLRLIKRSEFNVVEQLLQTPSKISVLSLLLNSEAHREALQRVLEQAYMDQDVTVAQFDHVVANITSCNNLSFCDEELPKEGRNHNLALHISMNCKEDAFSNVLVDTGSSLNVLPKSTLSKLSYQGAPMRYSGVIVKAFDGSRKTVIGEVDLPVKIGAVTSTLHQKLKFVKNGKLVIVGGEKALLVSHLSSFSYVEVEDEVGTPFQALSIAAEKRVGAPMSSLKDAQKIVEEGPVDQWGRMVEVADNKGRTGLGFQKGSSTVRSEEMQLSFHRGGFIHGNEQHLAAVLEDNEEEDCTNFVTHGQTCNNWIAVDIPVILHRSKLVPNPIEYNDPSPSPNFEFPMFEAEEESDVEVSDELSRLLEQDEKIIQPFEEKIELAYLGSKDDVKEVKIGSRLCLDAKKGLIDLLREYSDMFSWSYQDMPGLDSDIVEHKLPLKPECPPVNQKLRRTHPDMAVKIKEEVQKQIDTGFLVTAEYPQWVANIVLVPKKDGKVRMCVDYRDLNKASPKDDFPRPHIDMLVDNTAKFKVFSFMDVFSGYNQIKMAPRIWRRPRSLHPREHSVIE</sequence>
<dbReference type="InterPro" id="IPR043502">
    <property type="entry name" value="DNA/RNA_pol_sf"/>
</dbReference>
<dbReference type="GO" id="GO:0006508">
    <property type="term" value="P:proteolysis"/>
    <property type="evidence" value="ECO:0007669"/>
    <property type="project" value="InterPro"/>
</dbReference>
<evidence type="ECO:0000313" key="1">
    <source>
        <dbReference type="EMBL" id="KAI5432743.1"/>
    </source>
</evidence>
<dbReference type="Proteomes" id="UP001058974">
    <property type="component" value="Chromosome 2"/>
</dbReference>